<organism evidence="1 2">
    <name type="scientific">Clostridium hominis</name>
    <dbReference type="NCBI Taxonomy" id="2763036"/>
    <lineage>
        <taxon>Bacteria</taxon>
        <taxon>Bacillati</taxon>
        <taxon>Bacillota</taxon>
        <taxon>Clostridia</taxon>
        <taxon>Eubacteriales</taxon>
        <taxon>Clostridiaceae</taxon>
        <taxon>Clostridium</taxon>
    </lineage>
</organism>
<dbReference type="GO" id="GO:0016746">
    <property type="term" value="F:acyltransferase activity"/>
    <property type="evidence" value="ECO:0007669"/>
    <property type="project" value="UniProtKB-KW"/>
</dbReference>
<reference evidence="1 2" key="1">
    <citation type="submission" date="2020-08" db="EMBL/GenBank/DDBJ databases">
        <title>Genome public.</title>
        <authorList>
            <person name="Liu C."/>
            <person name="Sun Q."/>
        </authorList>
    </citation>
    <scope>NUCLEOTIDE SEQUENCE [LARGE SCALE GENOMIC DNA]</scope>
    <source>
        <strain evidence="1 2">NSJ-6</strain>
    </source>
</reference>
<dbReference type="InterPro" id="IPR050179">
    <property type="entry name" value="Trans_hexapeptide_repeat"/>
</dbReference>
<name>A0ABR7DBI2_9CLOT</name>
<dbReference type="PANTHER" id="PTHR43300:SF11">
    <property type="entry name" value="ACETYLTRANSFERASE RV3034C-RELATED"/>
    <property type="match status" value="1"/>
</dbReference>
<comment type="caution">
    <text evidence="1">The sequence shown here is derived from an EMBL/GenBank/DDBJ whole genome shotgun (WGS) entry which is preliminary data.</text>
</comment>
<dbReference type="InterPro" id="IPR011004">
    <property type="entry name" value="Trimer_LpxA-like_sf"/>
</dbReference>
<dbReference type="CDD" id="cd04647">
    <property type="entry name" value="LbH_MAT_like"/>
    <property type="match status" value="1"/>
</dbReference>
<dbReference type="EMBL" id="JACOOO010000013">
    <property type="protein sequence ID" value="MBC5628723.1"/>
    <property type="molecule type" value="Genomic_DNA"/>
</dbReference>
<dbReference type="PANTHER" id="PTHR43300">
    <property type="entry name" value="ACETYLTRANSFERASE"/>
    <property type="match status" value="1"/>
</dbReference>
<proteinExistence type="predicted"/>
<dbReference type="Proteomes" id="UP000596929">
    <property type="component" value="Unassembled WGS sequence"/>
</dbReference>
<dbReference type="Pfam" id="PF00132">
    <property type="entry name" value="Hexapep"/>
    <property type="match status" value="1"/>
</dbReference>
<keyword evidence="1" id="KW-0808">Transferase</keyword>
<dbReference type="InterPro" id="IPR001451">
    <property type="entry name" value="Hexapep"/>
</dbReference>
<dbReference type="Gene3D" id="2.160.10.10">
    <property type="entry name" value="Hexapeptide repeat proteins"/>
    <property type="match status" value="1"/>
</dbReference>
<evidence type="ECO:0000313" key="1">
    <source>
        <dbReference type="EMBL" id="MBC5628723.1"/>
    </source>
</evidence>
<protein>
    <submittedName>
        <fullName evidence="1">Acyltransferase</fullName>
    </submittedName>
</protein>
<keyword evidence="1" id="KW-0012">Acyltransferase</keyword>
<accession>A0ABR7DBI2</accession>
<evidence type="ECO:0000313" key="2">
    <source>
        <dbReference type="Proteomes" id="UP000596929"/>
    </source>
</evidence>
<sequence length="237" mass="26805">MNKIKRILKKIFLKERYDSESYRAHLIKNGVKVGKGTFFFAPKNTSIDIGRKNLIEIGEYCKITGGVTILSHDYSRSVLRMKYGELLAEAQKTVIGDNVFIGINTTILMGTTIGDNVIVGANSLVKGKFPDDVVIAGNPAKIICTLEEYYLKRKASYINEAKFYAELFYKNEGRKPTAQEMGQFYPIFCERSLDAIKDNNININLSGDNMNDVIDKFLMSKPSYNGLEEFLDLCDFK</sequence>
<dbReference type="RefSeq" id="WP_186859692.1">
    <property type="nucleotide sequence ID" value="NZ_JACOOO010000013.1"/>
</dbReference>
<dbReference type="SUPFAM" id="SSF51161">
    <property type="entry name" value="Trimeric LpxA-like enzymes"/>
    <property type="match status" value="1"/>
</dbReference>
<keyword evidence="2" id="KW-1185">Reference proteome</keyword>
<gene>
    <name evidence="1" type="ORF">H8S20_07455</name>
</gene>